<dbReference type="EMBL" id="MH617188">
    <property type="protein sequence ID" value="AXH75583.1"/>
    <property type="molecule type" value="Genomic_DNA"/>
</dbReference>
<name>A0A345MW33_9VIRU</name>
<sequence>MSTNLKRTAVLAGMKAALYGAKFARGRYGQRIAARTRRKYGVRFGGKKRKRKTVRRRRRFPGRRSKLSKLYRSGKIAKTTGKRTTKLSLSFTIGGDGTSGNAEFVDMNSSWLPRNTQFIQEFGSFNNIKFKSVSWKFNNFKIRTILRQVATEGTPPQTNTTEQILEPGWIKIRYKHNKYNENTNPNFKAGNDNRIEENMHTKCITNCHQGFWGKMKIYNTHPSVSISDADNSFTAFLKARQSRMGIVDGAQIDYPQLGFWFSVESTLPKQFFVADPPIVRTAKILVDFDCTVYTKWKMSDKLNNY</sequence>
<dbReference type="Proteomes" id="UP000269212">
    <property type="component" value="Segment"/>
</dbReference>
<accession>A0A345MW33</accession>
<proteinExistence type="predicted"/>
<evidence type="ECO:0000313" key="1">
    <source>
        <dbReference type="EMBL" id="AXH75583.1"/>
    </source>
</evidence>
<reference evidence="1 2" key="1">
    <citation type="submission" date="2018-07" db="EMBL/GenBank/DDBJ databases">
        <title>Uncovering a Universe of Circular DNA Viruses in Animal Metagenomes.</title>
        <authorList>
            <person name="Tisza M."/>
            <person name="Buck C."/>
            <person name="Pastrana D."/>
            <person name="Welch N."/>
            <person name="Peretti A."/>
        </authorList>
    </citation>
    <scope>NUCLEOTIDE SEQUENCE [LARGE SCALE GENOMIC DNA]</scope>
    <source>
        <strain evidence="1">Ctcc62</strain>
    </source>
</reference>
<keyword evidence="2" id="KW-1185">Reference proteome</keyword>
<organism evidence="1 2">
    <name type="scientific">Cressdnaviricota sp</name>
    <dbReference type="NCBI Taxonomy" id="2748378"/>
    <lineage>
        <taxon>Viruses</taxon>
        <taxon>Monodnaviria</taxon>
        <taxon>Shotokuvirae</taxon>
        <taxon>Cressdnaviricota</taxon>
    </lineage>
</organism>
<evidence type="ECO:0000313" key="2">
    <source>
        <dbReference type="Proteomes" id="UP000269212"/>
    </source>
</evidence>
<protein>
    <submittedName>
        <fullName evidence="1">Capsid protein</fullName>
    </submittedName>
</protein>